<organism evidence="4 6">
    <name type="scientific">Thalassovita autumnalis</name>
    <dbReference type="NCBI Taxonomy" id="2072972"/>
    <lineage>
        <taxon>Bacteria</taxon>
        <taxon>Pseudomonadati</taxon>
        <taxon>Pseudomonadota</taxon>
        <taxon>Alphaproteobacteria</taxon>
        <taxon>Rhodobacterales</taxon>
        <taxon>Roseobacteraceae</taxon>
        <taxon>Thalassovita</taxon>
    </lineage>
</organism>
<dbReference type="InterPro" id="IPR025877">
    <property type="entry name" value="MobA-like_NTP_Trfase"/>
</dbReference>
<evidence type="ECO:0000313" key="3">
    <source>
        <dbReference type="EMBL" id="CUH65677.1"/>
    </source>
</evidence>
<dbReference type="EMBL" id="CYSC01000007">
    <property type="protein sequence ID" value="CUH70619.1"/>
    <property type="molecule type" value="Genomic_DNA"/>
</dbReference>
<keyword evidence="5" id="KW-1185">Reference proteome</keyword>
<dbReference type="AlphaFoldDB" id="A0A0P1FCA2"/>
<dbReference type="Proteomes" id="UP000051887">
    <property type="component" value="Unassembled WGS sequence"/>
</dbReference>
<dbReference type="PANTHER" id="PTHR43777:SF1">
    <property type="entry name" value="MOLYBDENUM COFACTOR CYTIDYLYLTRANSFERASE"/>
    <property type="match status" value="1"/>
</dbReference>
<proteinExistence type="predicted"/>
<dbReference type="EMBL" id="CYSB01000025">
    <property type="protein sequence ID" value="CUH65677.1"/>
    <property type="molecule type" value="Genomic_DNA"/>
</dbReference>
<reference evidence="3 5" key="2">
    <citation type="submission" date="2015-09" db="EMBL/GenBank/DDBJ databases">
        <authorList>
            <person name="Rodrigo-Torres L."/>
            <person name="Arahal D.R."/>
        </authorList>
    </citation>
    <scope>NUCLEOTIDE SEQUENCE [LARGE SCALE GENOMIC DNA]</scope>
    <source>
        <strain evidence="3 5">CECT 5118</strain>
    </source>
</reference>
<accession>A0A0P1FCA2</accession>
<evidence type="ECO:0000256" key="1">
    <source>
        <dbReference type="ARBA" id="ARBA00022842"/>
    </source>
</evidence>
<dbReference type="InterPro" id="IPR029044">
    <property type="entry name" value="Nucleotide-diphossugar_trans"/>
</dbReference>
<dbReference type="GO" id="GO:0016779">
    <property type="term" value="F:nucleotidyltransferase activity"/>
    <property type="evidence" value="ECO:0007669"/>
    <property type="project" value="UniProtKB-ARBA"/>
</dbReference>
<protein>
    <submittedName>
        <fullName evidence="4">Purine catabolism protein PucB</fullName>
    </submittedName>
</protein>
<dbReference type="SUPFAM" id="SSF53448">
    <property type="entry name" value="Nucleotide-diphospho-sugar transferases"/>
    <property type="match status" value="1"/>
</dbReference>
<feature type="domain" description="MobA-like NTP transferase" evidence="2">
    <location>
        <begin position="6"/>
        <end position="163"/>
    </location>
</feature>
<evidence type="ECO:0000313" key="6">
    <source>
        <dbReference type="Proteomes" id="UP000051887"/>
    </source>
</evidence>
<reference evidence="4 6" key="1">
    <citation type="submission" date="2015-09" db="EMBL/GenBank/DDBJ databases">
        <authorList>
            <consortium name="Swine Surveillance"/>
        </authorList>
    </citation>
    <scope>NUCLEOTIDE SEQUENCE [LARGE SCALE GENOMIC DNA]</scope>
    <source>
        <strain evidence="4 6">5120</strain>
    </source>
</reference>
<evidence type="ECO:0000259" key="2">
    <source>
        <dbReference type="Pfam" id="PF12804"/>
    </source>
</evidence>
<gene>
    <name evidence="4" type="primary">pucB</name>
    <name evidence="3" type="ORF">TL5118_01417</name>
    <name evidence="4" type="ORF">TL5120_00398</name>
</gene>
<dbReference type="Gene3D" id="3.90.550.10">
    <property type="entry name" value="Spore Coat Polysaccharide Biosynthesis Protein SpsA, Chain A"/>
    <property type="match status" value="1"/>
</dbReference>
<dbReference type="Proteomes" id="UP000051086">
    <property type="component" value="Unassembled WGS sequence"/>
</dbReference>
<sequence>MSRAILILAAGASSRMGVGRDKLMEQIGGTALLRLTCEKALCCGVQVFACVPSLTHDRTALLPEGVRAIPVPNAAEGMGVSLATGIAALPDQITDVMVLPADMPDLSAADLVRVWGEHRQGQITRGARNTAKPGHPVIFPSECFADLRQLSGDEGARSVVKSYAGQVHLVPLPGKNALTDLDTPEAWADWRAKAGGV</sequence>
<evidence type="ECO:0000313" key="4">
    <source>
        <dbReference type="EMBL" id="CUH70619.1"/>
    </source>
</evidence>
<dbReference type="CDD" id="cd04182">
    <property type="entry name" value="GT_2_like_f"/>
    <property type="match status" value="1"/>
</dbReference>
<dbReference type="RefSeq" id="WP_242601744.1">
    <property type="nucleotide sequence ID" value="NZ_CYSB01000025.1"/>
</dbReference>
<dbReference type="PANTHER" id="PTHR43777">
    <property type="entry name" value="MOLYBDENUM COFACTOR CYTIDYLYLTRANSFERASE"/>
    <property type="match status" value="1"/>
</dbReference>
<name>A0A0P1FCA2_9RHOB</name>
<dbReference type="Pfam" id="PF12804">
    <property type="entry name" value="NTP_transf_3"/>
    <property type="match status" value="1"/>
</dbReference>
<evidence type="ECO:0000313" key="5">
    <source>
        <dbReference type="Proteomes" id="UP000051086"/>
    </source>
</evidence>
<keyword evidence="1" id="KW-0460">Magnesium</keyword>